<evidence type="ECO:0000256" key="3">
    <source>
        <dbReference type="ARBA" id="ARBA00022729"/>
    </source>
</evidence>
<protein>
    <submittedName>
        <fullName evidence="6">Substrate-binding domain-containing protein</fullName>
    </submittedName>
</protein>
<evidence type="ECO:0000259" key="5">
    <source>
        <dbReference type="Pfam" id="PF13407"/>
    </source>
</evidence>
<dbReference type="Gene3D" id="3.40.50.2300">
    <property type="match status" value="2"/>
</dbReference>
<dbReference type="GO" id="GO:0030313">
    <property type="term" value="C:cell envelope"/>
    <property type="evidence" value="ECO:0007669"/>
    <property type="project" value="UniProtKB-SubCell"/>
</dbReference>
<reference evidence="6" key="1">
    <citation type="journal article" date="2021" name="PeerJ">
        <title>Extensive microbial diversity within the chicken gut microbiome revealed by metagenomics and culture.</title>
        <authorList>
            <person name="Gilroy R."/>
            <person name="Ravi A."/>
            <person name="Getino M."/>
            <person name="Pursley I."/>
            <person name="Horton D.L."/>
            <person name="Alikhan N.F."/>
            <person name="Baker D."/>
            <person name="Gharbi K."/>
            <person name="Hall N."/>
            <person name="Watson M."/>
            <person name="Adriaenssens E.M."/>
            <person name="Foster-Nyarko E."/>
            <person name="Jarju S."/>
            <person name="Secka A."/>
            <person name="Antonio M."/>
            <person name="Oren A."/>
            <person name="Chaudhuri R.R."/>
            <person name="La Ragione R."/>
            <person name="Hildebrand F."/>
            <person name="Pallen M.J."/>
        </authorList>
    </citation>
    <scope>NUCLEOTIDE SEQUENCE</scope>
    <source>
        <strain evidence="6">14324</strain>
    </source>
</reference>
<keyword evidence="4" id="KW-0472">Membrane</keyword>
<dbReference type="AlphaFoldDB" id="A0A9D2DR13"/>
<organism evidence="6 7">
    <name type="scientific">Candidatus Blautia faecigallinarum</name>
    <dbReference type="NCBI Taxonomy" id="2838488"/>
    <lineage>
        <taxon>Bacteria</taxon>
        <taxon>Bacillati</taxon>
        <taxon>Bacillota</taxon>
        <taxon>Clostridia</taxon>
        <taxon>Lachnospirales</taxon>
        <taxon>Lachnospiraceae</taxon>
        <taxon>Blautia</taxon>
    </lineage>
</organism>
<evidence type="ECO:0000313" key="6">
    <source>
        <dbReference type="EMBL" id="HIZ21394.1"/>
    </source>
</evidence>
<dbReference type="PANTHER" id="PTHR46847">
    <property type="entry name" value="D-ALLOSE-BINDING PERIPLASMIC PROTEIN-RELATED"/>
    <property type="match status" value="1"/>
</dbReference>
<evidence type="ECO:0000256" key="2">
    <source>
        <dbReference type="ARBA" id="ARBA00007639"/>
    </source>
</evidence>
<dbReference type="SUPFAM" id="SSF53822">
    <property type="entry name" value="Periplasmic binding protein-like I"/>
    <property type="match status" value="1"/>
</dbReference>
<dbReference type="Pfam" id="PF13407">
    <property type="entry name" value="Peripla_BP_4"/>
    <property type="match status" value="1"/>
</dbReference>
<dbReference type="GO" id="GO:0030246">
    <property type="term" value="F:carbohydrate binding"/>
    <property type="evidence" value="ECO:0007669"/>
    <property type="project" value="UniProtKB-ARBA"/>
</dbReference>
<feature type="transmembrane region" description="Helical" evidence="4">
    <location>
        <begin position="12"/>
        <end position="32"/>
    </location>
</feature>
<comment type="caution">
    <text evidence="6">The sequence shown here is derived from an EMBL/GenBank/DDBJ whole genome shotgun (WGS) entry which is preliminary data.</text>
</comment>
<name>A0A9D2DR13_9FIRM</name>
<sequence length="341" mass="39026">MKGKHRINKEILLMAAALTITVMFIFILSSYYGRIMKDVEVAADELSQTYQYQYEMIVDNRNLTFWQAVYENASEKAREKGAVLELKGLETGEDYDKADYMDMSIAAQVDGIILEYNGEEGMQEKIDEAVEAGIPVVTIVNDATQSLRQSFVGINDYQLGQVYGAQVAELLDEDTESVLILLNWEQDLGQNQLYAQINSALEKKVGGKRRIKIHSRNFMSQSQFDTEEELRAIFQAPEGPPQILVCMDEMTTECAYQTMIDFNMVDQVKIIGYYTSKTIMDAVEKDLIPVTMSMDVEQIGTYSIEALTEFWEVGRTNSYYPVDLDVITKENWEEQEEQYEE</sequence>
<keyword evidence="3" id="KW-0732">Signal</keyword>
<gene>
    <name evidence="6" type="ORF">IAA21_01170</name>
</gene>
<feature type="domain" description="Periplasmic binding protein" evidence="5">
    <location>
        <begin position="56"/>
        <end position="309"/>
    </location>
</feature>
<reference evidence="6" key="2">
    <citation type="submission" date="2021-04" db="EMBL/GenBank/DDBJ databases">
        <authorList>
            <person name="Gilroy R."/>
        </authorList>
    </citation>
    <scope>NUCLEOTIDE SEQUENCE</scope>
    <source>
        <strain evidence="6">14324</strain>
    </source>
</reference>
<evidence type="ECO:0000256" key="4">
    <source>
        <dbReference type="SAM" id="Phobius"/>
    </source>
</evidence>
<keyword evidence="4" id="KW-1133">Transmembrane helix</keyword>
<dbReference type="EMBL" id="DXBU01000016">
    <property type="protein sequence ID" value="HIZ21394.1"/>
    <property type="molecule type" value="Genomic_DNA"/>
</dbReference>
<dbReference type="InterPro" id="IPR028082">
    <property type="entry name" value="Peripla_BP_I"/>
</dbReference>
<dbReference type="Proteomes" id="UP000824041">
    <property type="component" value="Unassembled WGS sequence"/>
</dbReference>
<comment type="similarity">
    <text evidence="2">Belongs to the bacterial solute-binding protein 2 family.</text>
</comment>
<comment type="subcellular location">
    <subcellularLocation>
        <location evidence="1">Cell envelope</location>
    </subcellularLocation>
</comment>
<keyword evidence="4" id="KW-0812">Transmembrane</keyword>
<proteinExistence type="inferred from homology"/>
<accession>A0A9D2DR13</accession>
<dbReference type="InterPro" id="IPR025997">
    <property type="entry name" value="SBP_2_dom"/>
</dbReference>
<dbReference type="PANTHER" id="PTHR46847:SF1">
    <property type="entry name" value="D-ALLOSE-BINDING PERIPLASMIC PROTEIN-RELATED"/>
    <property type="match status" value="1"/>
</dbReference>
<evidence type="ECO:0000313" key="7">
    <source>
        <dbReference type="Proteomes" id="UP000824041"/>
    </source>
</evidence>
<evidence type="ECO:0000256" key="1">
    <source>
        <dbReference type="ARBA" id="ARBA00004196"/>
    </source>
</evidence>